<evidence type="ECO:0000256" key="15">
    <source>
        <dbReference type="ARBA" id="ARBA00032605"/>
    </source>
</evidence>
<accession>A0A1E2VFS1</accession>
<evidence type="ECO:0000313" key="20">
    <source>
        <dbReference type="EMBL" id="ODC05505.1"/>
    </source>
</evidence>
<keyword evidence="21" id="KW-1185">Reference proteome</keyword>
<dbReference type="AlphaFoldDB" id="A0A1E2VFS1"/>
<keyword evidence="8 19" id="KW-0169">Cobalamin biosynthesis</keyword>
<feature type="transmembrane region" description="Helical" evidence="19">
    <location>
        <begin position="240"/>
        <end position="260"/>
    </location>
</feature>
<feature type="transmembrane region" description="Helical" evidence="19">
    <location>
        <begin position="59"/>
        <end position="77"/>
    </location>
</feature>
<reference evidence="20 21" key="1">
    <citation type="submission" date="2016-08" db="EMBL/GenBank/DDBJ databases">
        <authorList>
            <person name="Seilhamer J.J."/>
        </authorList>
    </citation>
    <scope>NUCLEOTIDE SEQUENCE [LARGE SCALE GENOMIC DNA]</scope>
    <source>
        <strain evidence="20 21">PH27A</strain>
    </source>
</reference>
<dbReference type="STRING" id="197479.BFW38_14865"/>
<evidence type="ECO:0000256" key="5">
    <source>
        <dbReference type="ARBA" id="ARBA00013200"/>
    </source>
</evidence>
<comment type="subcellular location">
    <subcellularLocation>
        <location evidence="2 19">Cell membrane</location>
        <topology evidence="2 19">Multi-pass membrane protein</topology>
    </subcellularLocation>
</comment>
<sequence>MTLFWRQLRAAISFYTRLPVKWPEGLPLSQVHRHVVWVGLGIGLTTAAVYGLAADLWMPTVAVVLALITGVLMTGGLHEDGLADTCDGFGGGWQVTDKLRIMKDSALGTYGGLGLILMLVLQTVTLTALAALPLTGIGSPVMAALILGHVLSRALAVSFMQSLPYVRLHDSRVQAVTGALPKADFRWVVGSAMVVVAVICWLFDFSAMLLLALLIGLGGWRQLFCAILRRQLGGYTGDTLGAVQQTATVIVYLVLLAGLMP</sequence>
<dbReference type="GO" id="GO:0051073">
    <property type="term" value="F:adenosylcobinamide-GDP ribazoletransferase activity"/>
    <property type="evidence" value="ECO:0007669"/>
    <property type="project" value="UniProtKB-UniRule"/>
</dbReference>
<feature type="transmembrane region" description="Helical" evidence="19">
    <location>
        <begin position="35"/>
        <end position="53"/>
    </location>
</feature>
<dbReference type="Pfam" id="PF02654">
    <property type="entry name" value="CobS"/>
    <property type="match status" value="1"/>
</dbReference>
<evidence type="ECO:0000256" key="10">
    <source>
        <dbReference type="ARBA" id="ARBA00022692"/>
    </source>
</evidence>
<proteinExistence type="inferred from homology"/>
<evidence type="ECO:0000256" key="16">
    <source>
        <dbReference type="ARBA" id="ARBA00032853"/>
    </source>
</evidence>
<feature type="transmembrane region" description="Helical" evidence="19">
    <location>
        <begin position="187"/>
        <end position="220"/>
    </location>
</feature>
<evidence type="ECO:0000313" key="21">
    <source>
        <dbReference type="Proteomes" id="UP000094291"/>
    </source>
</evidence>
<protein>
    <recommendedName>
        <fullName evidence="6 19">Adenosylcobinamide-GDP ribazoletransferase</fullName>
        <ecNumber evidence="5 19">2.7.8.26</ecNumber>
    </recommendedName>
    <alternativeName>
        <fullName evidence="16 19">Cobalamin synthase</fullName>
    </alternativeName>
    <alternativeName>
        <fullName evidence="15 19">Cobalamin-5'-phosphate synthase</fullName>
    </alternativeName>
</protein>
<evidence type="ECO:0000256" key="12">
    <source>
        <dbReference type="ARBA" id="ARBA00022989"/>
    </source>
</evidence>
<dbReference type="PANTHER" id="PTHR34148">
    <property type="entry name" value="ADENOSYLCOBINAMIDE-GDP RIBAZOLETRANSFERASE"/>
    <property type="match status" value="1"/>
</dbReference>
<dbReference type="GO" id="GO:0008818">
    <property type="term" value="F:cobalamin 5'-phosphate synthase activity"/>
    <property type="evidence" value="ECO:0007669"/>
    <property type="project" value="UniProtKB-UniRule"/>
</dbReference>
<dbReference type="Proteomes" id="UP000094291">
    <property type="component" value="Unassembled WGS sequence"/>
</dbReference>
<dbReference type="GO" id="GO:0009236">
    <property type="term" value="P:cobalamin biosynthetic process"/>
    <property type="evidence" value="ECO:0007669"/>
    <property type="project" value="UniProtKB-UniRule"/>
</dbReference>
<evidence type="ECO:0000256" key="2">
    <source>
        <dbReference type="ARBA" id="ARBA00004651"/>
    </source>
</evidence>
<gene>
    <name evidence="19" type="primary">cobS</name>
    <name evidence="20" type="ORF">BFW38_14865</name>
</gene>
<dbReference type="UniPathway" id="UPA00148">
    <property type="reaction ID" value="UER00238"/>
</dbReference>
<keyword evidence="9 19" id="KW-0808">Transferase</keyword>
<comment type="pathway">
    <text evidence="3 19">Cofactor biosynthesis; adenosylcobalamin biosynthesis; adenosylcobalamin from cob(II)yrinate a,c-diamide: step 7/7.</text>
</comment>
<evidence type="ECO:0000256" key="3">
    <source>
        <dbReference type="ARBA" id="ARBA00004663"/>
    </source>
</evidence>
<keyword evidence="12 19" id="KW-1133">Transmembrane helix</keyword>
<comment type="caution">
    <text evidence="20">The sequence shown here is derived from an EMBL/GenBank/DDBJ whole genome shotgun (WGS) entry which is preliminary data.</text>
</comment>
<evidence type="ECO:0000256" key="8">
    <source>
        <dbReference type="ARBA" id="ARBA00022573"/>
    </source>
</evidence>
<keyword evidence="11 19" id="KW-0460">Magnesium</keyword>
<dbReference type="EC" id="2.7.8.26" evidence="5 19"/>
<dbReference type="EMBL" id="MDTQ01000001">
    <property type="protein sequence ID" value="ODC05505.1"/>
    <property type="molecule type" value="Genomic_DNA"/>
</dbReference>
<dbReference type="PANTHER" id="PTHR34148:SF1">
    <property type="entry name" value="ADENOSYLCOBINAMIDE-GDP RIBAZOLETRANSFERASE"/>
    <property type="match status" value="1"/>
</dbReference>
<comment type="similarity">
    <text evidence="4 19">Belongs to the CobS family.</text>
</comment>
<evidence type="ECO:0000256" key="6">
    <source>
        <dbReference type="ARBA" id="ARBA00015850"/>
    </source>
</evidence>
<organism evidence="20 21">
    <name type="scientific">Terasakiispira papahanaumokuakeensis</name>
    <dbReference type="NCBI Taxonomy" id="197479"/>
    <lineage>
        <taxon>Bacteria</taxon>
        <taxon>Pseudomonadati</taxon>
        <taxon>Pseudomonadota</taxon>
        <taxon>Gammaproteobacteria</taxon>
        <taxon>Oceanospirillales</taxon>
        <taxon>Terasakiispira</taxon>
    </lineage>
</organism>
<comment type="cofactor">
    <cofactor evidence="1 19">
        <name>Mg(2+)</name>
        <dbReference type="ChEBI" id="CHEBI:18420"/>
    </cofactor>
</comment>
<evidence type="ECO:0000256" key="14">
    <source>
        <dbReference type="ARBA" id="ARBA00025228"/>
    </source>
</evidence>
<keyword evidence="13 19" id="KW-0472">Membrane</keyword>
<dbReference type="InterPro" id="IPR003805">
    <property type="entry name" value="CobS"/>
</dbReference>
<dbReference type="HAMAP" id="MF_00719">
    <property type="entry name" value="CobS"/>
    <property type="match status" value="1"/>
</dbReference>
<evidence type="ECO:0000256" key="19">
    <source>
        <dbReference type="HAMAP-Rule" id="MF_00719"/>
    </source>
</evidence>
<keyword evidence="7 19" id="KW-1003">Cell membrane</keyword>
<evidence type="ECO:0000256" key="7">
    <source>
        <dbReference type="ARBA" id="ARBA00022475"/>
    </source>
</evidence>
<evidence type="ECO:0000256" key="13">
    <source>
        <dbReference type="ARBA" id="ARBA00023136"/>
    </source>
</evidence>
<evidence type="ECO:0000256" key="17">
    <source>
        <dbReference type="ARBA" id="ARBA00048623"/>
    </source>
</evidence>
<feature type="transmembrane region" description="Helical" evidence="19">
    <location>
        <begin position="107"/>
        <end position="132"/>
    </location>
</feature>
<evidence type="ECO:0000256" key="4">
    <source>
        <dbReference type="ARBA" id="ARBA00010561"/>
    </source>
</evidence>
<name>A0A1E2VFS1_9GAMM</name>
<keyword evidence="10 19" id="KW-0812">Transmembrane</keyword>
<evidence type="ECO:0000256" key="1">
    <source>
        <dbReference type="ARBA" id="ARBA00001946"/>
    </source>
</evidence>
<dbReference type="GO" id="GO:0005886">
    <property type="term" value="C:plasma membrane"/>
    <property type="evidence" value="ECO:0007669"/>
    <property type="project" value="UniProtKB-SubCell"/>
</dbReference>
<comment type="function">
    <text evidence="14 19">Joins adenosylcobinamide-GDP and alpha-ribazole to generate adenosylcobalamin (Ado-cobalamin). Also synthesizes adenosylcobalamin 5'-phosphate from adenosylcobinamide-GDP and alpha-ribazole 5'-phosphate.</text>
</comment>
<comment type="catalytic activity">
    <reaction evidence="18 19">
        <text>alpha-ribazole 5'-phosphate + adenosylcob(III)inamide-GDP = adenosylcob(III)alamin 5'-phosphate + GMP + H(+)</text>
        <dbReference type="Rhea" id="RHEA:23560"/>
        <dbReference type="ChEBI" id="CHEBI:15378"/>
        <dbReference type="ChEBI" id="CHEBI:57918"/>
        <dbReference type="ChEBI" id="CHEBI:58115"/>
        <dbReference type="ChEBI" id="CHEBI:60487"/>
        <dbReference type="ChEBI" id="CHEBI:60493"/>
        <dbReference type="EC" id="2.7.8.26"/>
    </reaction>
</comment>
<evidence type="ECO:0000256" key="18">
    <source>
        <dbReference type="ARBA" id="ARBA00049504"/>
    </source>
</evidence>
<evidence type="ECO:0000256" key="11">
    <source>
        <dbReference type="ARBA" id="ARBA00022842"/>
    </source>
</evidence>
<evidence type="ECO:0000256" key="9">
    <source>
        <dbReference type="ARBA" id="ARBA00022679"/>
    </source>
</evidence>
<comment type="catalytic activity">
    <reaction evidence="17 19">
        <text>alpha-ribazole + adenosylcob(III)inamide-GDP = adenosylcob(III)alamin + GMP + H(+)</text>
        <dbReference type="Rhea" id="RHEA:16049"/>
        <dbReference type="ChEBI" id="CHEBI:10329"/>
        <dbReference type="ChEBI" id="CHEBI:15378"/>
        <dbReference type="ChEBI" id="CHEBI:18408"/>
        <dbReference type="ChEBI" id="CHEBI:58115"/>
        <dbReference type="ChEBI" id="CHEBI:60487"/>
        <dbReference type="EC" id="2.7.8.26"/>
    </reaction>
</comment>